<sequence>MMNLMTGVFPIGAHLAGWRHPDSWPLTNMRLDVFIEMAKLAERGKFDMLFLADGNAVRAMDDPIMFVANTNTDRPSTYDPLMILAVLAQHTTHIGLFCTAVTTFDQPYLLARRFGSLDHLSNGRACWNVVTGNYEGDALNFGHTEHVPKDERYERADEFVTICKGLWDSWAEDAFIEDKASGRFLDPAKVQRLNHVGKHYTVQGPLNVARLPQGYPVLASAGQSEAGRELAARHAEVIFSVALTKAEAQAFYQDQKARVVRHGRNPDHVRIMPGISVYTGTSEAEADELYAELQELIPSNVGVASLSKFCRMDLSGFPIDGPLPDLSEEVVGMMSYRKSIDQIATQQNLTIRQMYKLIVPSAGHVTFKGTVDQVVDQMEDWYRSKAADGFNVSMPVLPRSLNTFVDLVIPELQRRGLFRTEYPQGNLRNILGLPTPERQINPNGAWQFHKPA</sequence>
<dbReference type="InterPro" id="IPR036661">
    <property type="entry name" value="Luciferase-like_sf"/>
</dbReference>
<dbReference type="Pfam" id="PF00296">
    <property type="entry name" value="Bac_luciferase"/>
    <property type="match status" value="1"/>
</dbReference>
<evidence type="ECO:0000256" key="2">
    <source>
        <dbReference type="ARBA" id="ARBA00022643"/>
    </source>
</evidence>
<evidence type="ECO:0000259" key="7">
    <source>
        <dbReference type="Pfam" id="PF00296"/>
    </source>
</evidence>
<proteinExistence type="inferred from homology"/>
<dbReference type="CDD" id="cd01095">
    <property type="entry name" value="Nitrilotriacetate_monoxgenase"/>
    <property type="match status" value="1"/>
</dbReference>
<keyword evidence="9" id="KW-1185">Reference proteome</keyword>
<dbReference type="PANTHER" id="PTHR30011">
    <property type="entry name" value="ALKANESULFONATE MONOOXYGENASE-RELATED"/>
    <property type="match status" value="1"/>
</dbReference>
<reference evidence="8 9" key="1">
    <citation type="submission" date="2015-07" db="EMBL/GenBank/DDBJ databases">
        <title>Whole genome sequencing of Bosea vaviloviae isolated from cave pool.</title>
        <authorList>
            <person name="Tan N.E.H."/>
            <person name="Lee Y.P."/>
            <person name="Gan H.M."/>
            <person name="Barton H."/>
            <person name="Savka M.A."/>
        </authorList>
    </citation>
    <scope>NUCLEOTIDE SEQUENCE [LARGE SCALE GENOMIC DNA]</scope>
    <source>
        <strain evidence="8 9">SD260</strain>
    </source>
</reference>
<dbReference type="SUPFAM" id="SSF51679">
    <property type="entry name" value="Bacterial luciferase-like"/>
    <property type="match status" value="1"/>
</dbReference>
<dbReference type="EMBL" id="LGSZ01000045">
    <property type="protein sequence ID" value="KPH80271.1"/>
    <property type="molecule type" value="Genomic_DNA"/>
</dbReference>
<name>A0A0N0MAZ9_9HYPH</name>
<dbReference type="Proteomes" id="UP000037822">
    <property type="component" value="Unassembled WGS sequence"/>
</dbReference>
<feature type="domain" description="Luciferase-like" evidence="7">
    <location>
        <begin position="23"/>
        <end position="316"/>
    </location>
</feature>
<dbReference type="OrthoDB" id="9779442at2"/>
<dbReference type="PIRSF" id="PIRSF000337">
    <property type="entry name" value="NTA_MOA"/>
    <property type="match status" value="1"/>
</dbReference>
<keyword evidence="3" id="KW-0560">Oxidoreductase</keyword>
<keyword evidence="2 6" id="KW-0288">FMN</keyword>
<keyword evidence="4" id="KW-0503">Monooxygenase</keyword>
<evidence type="ECO:0000256" key="4">
    <source>
        <dbReference type="ARBA" id="ARBA00023033"/>
    </source>
</evidence>
<keyword evidence="1 6" id="KW-0285">Flavoprotein</keyword>
<dbReference type="PATRIC" id="fig|1526658.3.peg.1170"/>
<feature type="binding site" evidence="6">
    <location>
        <position position="53"/>
    </location>
    <ligand>
        <name>FMN</name>
        <dbReference type="ChEBI" id="CHEBI:58210"/>
    </ligand>
</feature>
<protein>
    <recommendedName>
        <fullName evidence="7">Luciferase-like domain-containing protein</fullName>
    </recommendedName>
</protein>
<dbReference type="Gene3D" id="3.20.20.30">
    <property type="entry name" value="Luciferase-like domain"/>
    <property type="match status" value="1"/>
</dbReference>
<dbReference type="InterPro" id="IPR011251">
    <property type="entry name" value="Luciferase-like_dom"/>
</dbReference>
<feature type="binding site" evidence="6">
    <location>
        <position position="224"/>
    </location>
    <ligand>
        <name>FMN</name>
        <dbReference type="ChEBI" id="CHEBI:58210"/>
    </ligand>
</feature>
<organism evidence="8 9">
    <name type="scientific">Bosea vaviloviae</name>
    <dbReference type="NCBI Taxonomy" id="1526658"/>
    <lineage>
        <taxon>Bacteria</taxon>
        <taxon>Pseudomonadati</taxon>
        <taxon>Pseudomonadota</taxon>
        <taxon>Alphaproteobacteria</taxon>
        <taxon>Hyphomicrobiales</taxon>
        <taxon>Boseaceae</taxon>
        <taxon>Bosea</taxon>
    </lineage>
</organism>
<dbReference type="InterPro" id="IPR016215">
    <property type="entry name" value="NTA_MOA"/>
</dbReference>
<feature type="binding site" evidence="6">
    <location>
        <position position="99"/>
    </location>
    <ligand>
        <name>FMN</name>
        <dbReference type="ChEBI" id="CHEBI:58210"/>
    </ligand>
</feature>
<gene>
    <name evidence="8" type="ORF">AE618_14815</name>
</gene>
<comment type="similarity">
    <text evidence="5">Belongs to the NtaA/SnaA/DszA monooxygenase family.</text>
</comment>
<evidence type="ECO:0000256" key="1">
    <source>
        <dbReference type="ARBA" id="ARBA00022630"/>
    </source>
</evidence>
<evidence type="ECO:0000256" key="3">
    <source>
        <dbReference type="ARBA" id="ARBA00023002"/>
    </source>
</evidence>
<dbReference type="NCBIfam" id="TIGR03860">
    <property type="entry name" value="FMN_nitrolo"/>
    <property type="match status" value="1"/>
</dbReference>
<evidence type="ECO:0000313" key="9">
    <source>
        <dbReference type="Proteomes" id="UP000037822"/>
    </source>
</evidence>
<dbReference type="InterPro" id="IPR051260">
    <property type="entry name" value="Diverse_substr_monoxygenases"/>
</dbReference>
<evidence type="ECO:0000256" key="5">
    <source>
        <dbReference type="ARBA" id="ARBA00033748"/>
    </source>
</evidence>
<dbReference type="AlphaFoldDB" id="A0A0N0MAZ9"/>
<dbReference type="GO" id="GO:0016705">
    <property type="term" value="F:oxidoreductase activity, acting on paired donors, with incorporation or reduction of molecular oxygen"/>
    <property type="evidence" value="ECO:0007669"/>
    <property type="project" value="InterPro"/>
</dbReference>
<evidence type="ECO:0000313" key="8">
    <source>
        <dbReference type="EMBL" id="KPH80271.1"/>
    </source>
</evidence>
<dbReference type="PANTHER" id="PTHR30011:SF16">
    <property type="entry name" value="C2H2 FINGER DOMAIN TRANSCRIPTION FACTOR (EUROFUNG)-RELATED"/>
    <property type="match status" value="1"/>
</dbReference>
<evidence type="ECO:0000256" key="6">
    <source>
        <dbReference type="PIRSR" id="PIRSR000337-1"/>
    </source>
</evidence>
<accession>A0A0N0MAZ9</accession>
<comment type="caution">
    <text evidence="8">The sequence shown here is derived from an EMBL/GenBank/DDBJ whole genome shotgun (WGS) entry which is preliminary data.</text>
</comment>
<dbReference type="GO" id="GO:0004497">
    <property type="term" value="F:monooxygenase activity"/>
    <property type="evidence" value="ECO:0007669"/>
    <property type="project" value="UniProtKB-KW"/>
</dbReference>
<dbReference type="RefSeq" id="WP_054209821.1">
    <property type="nucleotide sequence ID" value="NZ_LGSZ01000045.1"/>
</dbReference>
<feature type="binding site" evidence="6">
    <location>
        <position position="153"/>
    </location>
    <ligand>
        <name>FMN</name>
        <dbReference type="ChEBI" id="CHEBI:58210"/>
    </ligand>
</feature>